<gene>
    <name evidence="12" type="ORF">GCWU000323_01617</name>
</gene>
<evidence type="ECO:0000256" key="6">
    <source>
        <dbReference type="ARBA" id="ARBA00023136"/>
    </source>
</evidence>
<dbReference type="PROSITE" id="PS51846">
    <property type="entry name" value="CNNM"/>
    <property type="match status" value="1"/>
</dbReference>
<evidence type="ECO:0000256" key="1">
    <source>
        <dbReference type="ARBA" id="ARBA00004141"/>
    </source>
</evidence>
<dbReference type="InterPro" id="IPR002550">
    <property type="entry name" value="CNNM"/>
</dbReference>
<proteinExistence type="predicted"/>
<dbReference type="SMART" id="SM01091">
    <property type="entry name" value="CorC_HlyC"/>
    <property type="match status" value="1"/>
</dbReference>
<protein>
    <submittedName>
        <fullName evidence="12">CBS domain protein</fullName>
    </submittedName>
</protein>
<dbReference type="STRING" id="634994.GCWU000323_01617"/>
<evidence type="ECO:0000256" key="2">
    <source>
        <dbReference type="ARBA" id="ARBA00022692"/>
    </source>
</evidence>
<feature type="transmembrane region" description="Helical" evidence="9">
    <location>
        <begin position="14"/>
        <end position="34"/>
    </location>
</feature>
<dbReference type="EMBL" id="ACVB02000011">
    <property type="protein sequence ID" value="EEX74189.1"/>
    <property type="molecule type" value="Genomic_DNA"/>
</dbReference>
<feature type="domain" description="CNNM transmembrane" evidence="11">
    <location>
        <begin position="10"/>
        <end position="201"/>
    </location>
</feature>
<dbReference type="CDD" id="cd04590">
    <property type="entry name" value="CBS_pair_CorC_HlyC_assoc"/>
    <property type="match status" value="1"/>
</dbReference>
<evidence type="ECO:0000313" key="13">
    <source>
        <dbReference type="Proteomes" id="UP000006233"/>
    </source>
</evidence>
<sequence>MKNKEGINLEEKRILLDVILLLVLLFLTSFLSAAESALSSLKQIHLKSDSKEKEKTRESELLKFWLENPNELLTTLLFVKTISYSSMVFSGTYLIKKLYKDNLYIGISFFMLIIFILLFSEMIPRLIARNNIYGVSKTLIIPLNAVRIALKPLIRLFIYISRFIVGLFKIKVKDQMFEITEDEILTFLKAGTESGVFEEGEEEMITSIFEFSETTVKEILTPRRDVFALEAESKIDDVWNEILDQGFTRIPIYTETIDKIVGTVHMKDLLRYDKQTGENPPIKDFMKEAYFVPITKSLIELLEEFKLKQLHMAIVIDEYGGTQGIVTIEDLLEEIVGEIRDEFDQEEENIQQIREKIFDIKGDTPIEEVNDKLEIEIPLSEEYDTISGYIQDKLGKVADVFDQVKDKNFILKVTDMDNKRVERVRAIIIDQEEEKEKEK</sequence>
<dbReference type="GO" id="GO:0050660">
    <property type="term" value="F:flavin adenine dinucleotide binding"/>
    <property type="evidence" value="ECO:0007669"/>
    <property type="project" value="InterPro"/>
</dbReference>
<evidence type="ECO:0000256" key="4">
    <source>
        <dbReference type="ARBA" id="ARBA00022989"/>
    </source>
</evidence>
<dbReference type="InterPro" id="IPR005170">
    <property type="entry name" value="Transptr-assoc_dom"/>
</dbReference>
<evidence type="ECO:0000256" key="7">
    <source>
        <dbReference type="PROSITE-ProRule" id="PRU00703"/>
    </source>
</evidence>
<dbReference type="HOGENOM" id="CLU_015237_4_1_0"/>
<feature type="domain" description="CBS" evidence="10">
    <location>
        <begin position="285"/>
        <end position="342"/>
    </location>
</feature>
<comment type="subcellular location">
    <subcellularLocation>
        <location evidence="1">Membrane</location>
        <topology evidence="1">Multi-pass membrane protein</topology>
    </subcellularLocation>
</comment>
<feature type="transmembrane region" description="Helical" evidence="9">
    <location>
        <begin position="102"/>
        <end position="128"/>
    </location>
</feature>
<dbReference type="InterPro" id="IPR000644">
    <property type="entry name" value="CBS_dom"/>
</dbReference>
<keyword evidence="5 7" id="KW-0129">CBS domain</keyword>
<dbReference type="Pfam" id="PF00571">
    <property type="entry name" value="CBS"/>
    <property type="match status" value="2"/>
</dbReference>
<evidence type="ECO:0000256" key="8">
    <source>
        <dbReference type="PROSITE-ProRule" id="PRU01193"/>
    </source>
</evidence>
<comment type="caution">
    <text evidence="12">The sequence shown here is derived from an EMBL/GenBank/DDBJ whole genome shotgun (WGS) entry which is preliminary data.</text>
</comment>
<dbReference type="PANTHER" id="PTHR22777">
    <property type="entry name" value="HEMOLYSIN-RELATED"/>
    <property type="match status" value="1"/>
</dbReference>
<dbReference type="FunFam" id="3.10.580.10:FF:000002">
    <property type="entry name" value="Magnesium/cobalt efflux protein CorC"/>
    <property type="match status" value="1"/>
</dbReference>
<dbReference type="InterPro" id="IPR016169">
    <property type="entry name" value="FAD-bd_PCMH_sub2"/>
</dbReference>
<accession>C9MYI7</accession>
<dbReference type="Gene3D" id="3.30.465.10">
    <property type="match status" value="1"/>
</dbReference>
<dbReference type="InterPro" id="IPR036318">
    <property type="entry name" value="FAD-bd_PCMH-like_sf"/>
</dbReference>
<dbReference type="Pfam" id="PF01595">
    <property type="entry name" value="CNNM"/>
    <property type="match status" value="1"/>
</dbReference>
<dbReference type="InterPro" id="IPR044751">
    <property type="entry name" value="Ion_transp-like_CBS"/>
</dbReference>
<dbReference type="eggNOG" id="COG1253">
    <property type="taxonomic scope" value="Bacteria"/>
</dbReference>
<name>C9MYI7_9FUSO</name>
<evidence type="ECO:0000259" key="11">
    <source>
        <dbReference type="PROSITE" id="PS51846"/>
    </source>
</evidence>
<dbReference type="AlphaFoldDB" id="C9MYI7"/>
<dbReference type="Pfam" id="PF03471">
    <property type="entry name" value="CorC_HlyC"/>
    <property type="match status" value="1"/>
</dbReference>
<feature type="transmembrane region" description="Helical" evidence="9">
    <location>
        <begin position="72"/>
        <end position="95"/>
    </location>
</feature>
<dbReference type="PROSITE" id="PS51371">
    <property type="entry name" value="CBS"/>
    <property type="match status" value="2"/>
</dbReference>
<reference evidence="12 13" key="1">
    <citation type="submission" date="2009-09" db="EMBL/GenBank/DDBJ databases">
        <authorList>
            <person name="Weinstock G."/>
            <person name="Sodergren E."/>
            <person name="Clifton S."/>
            <person name="Fulton L."/>
            <person name="Fulton B."/>
            <person name="Courtney L."/>
            <person name="Fronick C."/>
            <person name="Harrison M."/>
            <person name="Strong C."/>
            <person name="Farmer C."/>
            <person name="Delahaunty K."/>
            <person name="Markovic C."/>
            <person name="Hall O."/>
            <person name="Minx P."/>
            <person name="Tomlinson C."/>
            <person name="Mitreva M."/>
            <person name="Nelson J."/>
            <person name="Hou S."/>
            <person name="Wollam A."/>
            <person name="Pepin K.H."/>
            <person name="Johnson M."/>
            <person name="Bhonagiri V."/>
            <person name="Nash W.E."/>
            <person name="Warren W."/>
            <person name="Chinwalla A."/>
            <person name="Mardis E.R."/>
            <person name="Wilson R.K."/>
        </authorList>
    </citation>
    <scope>NUCLEOTIDE SEQUENCE [LARGE SCALE GENOMIC DNA]</scope>
    <source>
        <strain evidence="12 13">F0254</strain>
    </source>
</reference>
<dbReference type="Gene3D" id="3.10.580.10">
    <property type="entry name" value="CBS-domain"/>
    <property type="match status" value="1"/>
</dbReference>
<evidence type="ECO:0000259" key="10">
    <source>
        <dbReference type="PROSITE" id="PS51371"/>
    </source>
</evidence>
<dbReference type="InterPro" id="IPR046342">
    <property type="entry name" value="CBS_dom_sf"/>
</dbReference>
<evidence type="ECO:0000313" key="12">
    <source>
        <dbReference type="EMBL" id="EEX74189.1"/>
    </source>
</evidence>
<dbReference type="GO" id="GO:0005886">
    <property type="term" value="C:plasma membrane"/>
    <property type="evidence" value="ECO:0007669"/>
    <property type="project" value="TreeGrafter"/>
</dbReference>
<dbReference type="SUPFAM" id="SSF56176">
    <property type="entry name" value="FAD-binding/transporter-associated domain-like"/>
    <property type="match status" value="1"/>
</dbReference>
<organism evidence="12 13">
    <name type="scientific">Leptotrichia hofstadii F0254</name>
    <dbReference type="NCBI Taxonomy" id="634994"/>
    <lineage>
        <taxon>Bacteria</taxon>
        <taxon>Fusobacteriati</taxon>
        <taxon>Fusobacteriota</taxon>
        <taxon>Fusobacteriia</taxon>
        <taxon>Fusobacteriales</taxon>
        <taxon>Leptotrichiaceae</taxon>
        <taxon>Leptotrichia</taxon>
    </lineage>
</organism>
<evidence type="ECO:0000256" key="9">
    <source>
        <dbReference type="SAM" id="Phobius"/>
    </source>
</evidence>
<evidence type="ECO:0000256" key="3">
    <source>
        <dbReference type="ARBA" id="ARBA00022737"/>
    </source>
</evidence>
<keyword evidence="3" id="KW-0677">Repeat</keyword>
<dbReference type="PANTHER" id="PTHR22777:SF17">
    <property type="entry name" value="UPF0053 PROTEIN SLL0260"/>
    <property type="match status" value="1"/>
</dbReference>
<keyword evidence="2 8" id="KW-0812">Transmembrane</keyword>
<evidence type="ECO:0000256" key="5">
    <source>
        <dbReference type="ARBA" id="ARBA00023122"/>
    </source>
</evidence>
<keyword evidence="4 8" id="KW-1133">Transmembrane helix</keyword>
<feature type="domain" description="CBS" evidence="10">
    <location>
        <begin position="220"/>
        <end position="282"/>
    </location>
</feature>
<keyword evidence="6 8" id="KW-0472">Membrane</keyword>
<dbReference type="Proteomes" id="UP000006233">
    <property type="component" value="Unassembled WGS sequence"/>
</dbReference>
<dbReference type="SUPFAM" id="SSF54631">
    <property type="entry name" value="CBS-domain pair"/>
    <property type="match status" value="1"/>
</dbReference>